<dbReference type="OrthoDB" id="1653623at2759"/>
<dbReference type="EMBL" id="NMUH01011184">
    <property type="protein sequence ID" value="MQM21541.1"/>
    <property type="molecule type" value="Genomic_DNA"/>
</dbReference>
<comment type="caution">
    <text evidence="1">The sequence shown here is derived from an EMBL/GenBank/DDBJ whole genome shotgun (WGS) entry which is preliminary data.</text>
</comment>
<evidence type="ECO:0000313" key="2">
    <source>
        <dbReference type="Proteomes" id="UP000652761"/>
    </source>
</evidence>
<accession>A0A843XR18</accession>
<protein>
    <submittedName>
        <fullName evidence="1">Uncharacterized protein</fullName>
    </submittedName>
</protein>
<evidence type="ECO:0000313" key="1">
    <source>
        <dbReference type="EMBL" id="MQM21541.1"/>
    </source>
</evidence>
<name>A0A843XR18_COLES</name>
<dbReference type="AlphaFoldDB" id="A0A843XR18"/>
<gene>
    <name evidence="1" type="ORF">Taro_054583</name>
</gene>
<sequence>MPTVSCRVRPMAEHGWSDSLSDTCSLLPASAHQGSGGVGAEEWAVQVYRPRHDYAVRRAFLTSYQFSVRESFRKRMARAMRELAVDAMSVLRGIPDRVSPRRMGSRMVRALLQGLHHLPSSLSPVRCFVGAGNKCVAA</sequence>
<dbReference type="Proteomes" id="UP000652761">
    <property type="component" value="Unassembled WGS sequence"/>
</dbReference>
<reference evidence="1" key="1">
    <citation type="submission" date="2017-07" db="EMBL/GenBank/DDBJ databases">
        <title>Taro Niue Genome Assembly and Annotation.</title>
        <authorList>
            <person name="Atibalentja N."/>
            <person name="Keating K."/>
            <person name="Fields C.J."/>
        </authorList>
    </citation>
    <scope>NUCLEOTIDE SEQUENCE</scope>
    <source>
        <strain evidence="1">Niue_2</strain>
        <tissue evidence="1">Leaf</tissue>
    </source>
</reference>
<keyword evidence="2" id="KW-1185">Reference proteome</keyword>
<proteinExistence type="predicted"/>
<organism evidence="1 2">
    <name type="scientific">Colocasia esculenta</name>
    <name type="common">Wild taro</name>
    <name type="synonym">Arum esculentum</name>
    <dbReference type="NCBI Taxonomy" id="4460"/>
    <lineage>
        <taxon>Eukaryota</taxon>
        <taxon>Viridiplantae</taxon>
        <taxon>Streptophyta</taxon>
        <taxon>Embryophyta</taxon>
        <taxon>Tracheophyta</taxon>
        <taxon>Spermatophyta</taxon>
        <taxon>Magnoliopsida</taxon>
        <taxon>Liliopsida</taxon>
        <taxon>Araceae</taxon>
        <taxon>Aroideae</taxon>
        <taxon>Colocasieae</taxon>
        <taxon>Colocasia</taxon>
    </lineage>
</organism>